<dbReference type="PANTHER" id="PTHR34220:SF7">
    <property type="entry name" value="SENSOR HISTIDINE KINASE YPDA"/>
    <property type="match status" value="1"/>
</dbReference>
<dbReference type="GO" id="GO:0016301">
    <property type="term" value="F:kinase activity"/>
    <property type="evidence" value="ECO:0007669"/>
    <property type="project" value="UniProtKB-KW"/>
</dbReference>
<keyword evidence="2" id="KW-0472">Membrane</keyword>
<dbReference type="EMBL" id="JAVRIA010000001">
    <property type="protein sequence ID" value="MDT0557081.1"/>
    <property type="molecule type" value="Genomic_DNA"/>
</dbReference>
<keyword evidence="4" id="KW-0418">Kinase</keyword>
<protein>
    <submittedName>
        <fullName evidence="4">Histidine kinase</fullName>
    </submittedName>
</protein>
<dbReference type="Gene3D" id="3.30.565.10">
    <property type="entry name" value="Histidine kinase-like ATPase, C-terminal domain"/>
    <property type="match status" value="1"/>
</dbReference>
<keyword evidence="4" id="KW-0808">Transferase</keyword>
<dbReference type="InterPro" id="IPR050640">
    <property type="entry name" value="Bact_2-comp_sensor_kinase"/>
</dbReference>
<feature type="domain" description="Signal transduction histidine kinase internal region" evidence="3">
    <location>
        <begin position="470"/>
        <end position="547"/>
    </location>
</feature>
<sequence length="677" mass="78775">MTFFKAIGQEKTTSNISDHFKIYESLKTDNERYEYLKTLNKHVKQIHIDSINAILKADKNNFVIQFALAEHLRVTKKYHKAVKVYLKLEQDILNVHPIDYELLSATVFYSTLNISLENFSFKEGLKVLYKGLDYAEKSKVDKYIGDYHSNIEYYNAMLANYKESFYHNKKAFEIAKKNNDTLDMIMSLKKLMVEFNSFDDSKNAIKIWNRIQPLLNSHRSLGFPPGNFYELATEAYINSKLLDSAKYYNNLGLKIDSINGDFYFYSSKSFDKGTILLESNKIEEAQHVFLTTYKLAKKHNNKRIEVMSSIELAKIHLNKSEPDKALTFLTSSYKLRGSIRNFYTGRIELWLSKSFEAKKALDSALYYISKSEKSKASENRNIAKRQAALAMIELDIDSYIDKNEELTQSNEALNQQVFKSAKTRNILIYSFLIIAILTGLFFYQKNQKEKLRISQYKEQLSNKERIAIEAELNSIRSQMNPHFMFNSLNSINEFIQNDSSEDASNYLVKFSRLMRSTLNYSKRKLVTLKEEIDLLKLYLELESLRFYYSIDYTFNIKDSINLEEMLIPPMMLQPFVENAIWHGLMAKDGDRKLNLRFFEKNNSLICEIVDNGIGRVASAKQNVHKKNHKSQGVGLTERRLELLKSIHGNEARVEIVDLYNNEKATGTLVKLILPKQQ</sequence>
<dbReference type="RefSeq" id="WP_311425855.1">
    <property type="nucleotide sequence ID" value="NZ_JAVRIA010000001.1"/>
</dbReference>
<keyword evidence="2" id="KW-0812">Transmembrane</keyword>
<dbReference type="Proteomes" id="UP001259492">
    <property type="component" value="Unassembled WGS sequence"/>
</dbReference>
<feature type="transmembrane region" description="Helical" evidence="2">
    <location>
        <begin position="426"/>
        <end position="443"/>
    </location>
</feature>
<evidence type="ECO:0000313" key="4">
    <source>
        <dbReference type="EMBL" id="MDT0557081.1"/>
    </source>
</evidence>
<dbReference type="SUPFAM" id="SSF48452">
    <property type="entry name" value="TPR-like"/>
    <property type="match status" value="2"/>
</dbReference>
<dbReference type="Gene3D" id="1.25.40.10">
    <property type="entry name" value="Tetratricopeptide repeat domain"/>
    <property type="match status" value="1"/>
</dbReference>
<reference evidence="4 5" key="1">
    <citation type="submission" date="2023-09" db="EMBL/GenBank/DDBJ databases">
        <authorList>
            <person name="Rey-Velasco X."/>
        </authorList>
    </citation>
    <scope>NUCLEOTIDE SEQUENCE [LARGE SCALE GENOMIC DNA]</scope>
    <source>
        <strain evidence="4 5">W332</strain>
    </source>
</reference>
<evidence type="ECO:0000313" key="5">
    <source>
        <dbReference type="Proteomes" id="UP001259492"/>
    </source>
</evidence>
<dbReference type="Pfam" id="PF06580">
    <property type="entry name" value="His_kinase"/>
    <property type="match status" value="1"/>
</dbReference>
<comment type="caution">
    <text evidence="4">The sequence shown here is derived from an EMBL/GenBank/DDBJ whole genome shotgun (WGS) entry which is preliminary data.</text>
</comment>
<evidence type="ECO:0000256" key="2">
    <source>
        <dbReference type="SAM" id="Phobius"/>
    </source>
</evidence>
<evidence type="ECO:0000256" key="1">
    <source>
        <dbReference type="SAM" id="Coils"/>
    </source>
</evidence>
<feature type="coiled-coil region" evidence="1">
    <location>
        <begin position="446"/>
        <end position="473"/>
    </location>
</feature>
<organism evidence="4 5">
    <name type="scientific">Microcosmobacter mediterraneus</name>
    <dbReference type="NCBI Taxonomy" id="3075607"/>
    <lineage>
        <taxon>Bacteria</taxon>
        <taxon>Pseudomonadati</taxon>
        <taxon>Bacteroidota</taxon>
        <taxon>Flavobacteriia</taxon>
        <taxon>Flavobacteriales</taxon>
        <taxon>Flavobacteriaceae</taxon>
        <taxon>Microcosmobacter</taxon>
    </lineage>
</organism>
<keyword evidence="1" id="KW-0175">Coiled coil</keyword>
<dbReference type="InterPro" id="IPR011990">
    <property type="entry name" value="TPR-like_helical_dom_sf"/>
</dbReference>
<dbReference type="InterPro" id="IPR036890">
    <property type="entry name" value="HATPase_C_sf"/>
</dbReference>
<proteinExistence type="predicted"/>
<accession>A0ABU2YGS3</accession>
<evidence type="ECO:0000259" key="3">
    <source>
        <dbReference type="Pfam" id="PF06580"/>
    </source>
</evidence>
<keyword evidence="2" id="KW-1133">Transmembrane helix</keyword>
<dbReference type="InterPro" id="IPR010559">
    <property type="entry name" value="Sig_transdc_His_kin_internal"/>
</dbReference>
<name>A0ABU2YGS3_9FLAO</name>
<dbReference type="PANTHER" id="PTHR34220">
    <property type="entry name" value="SENSOR HISTIDINE KINASE YPDA"/>
    <property type="match status" value="1"/>
</dbReference>
<gene>
    <name evidence="4" type="ORF">RM697_00390</name>
</gene>
<dbReference type="SUPFAM" id="SSF55874">
    <property type="entry name" value="ATPase domain of HSP90 chaperone/DNA topoisomerase II/histidine kinase"/>
    <property type="match status" value="1"/>
</dbReference>
<keyword evidence="5" id="KW-1185">Reference proteome</keyword>